<evidence type="ECO:0000256" key="2">
    <source>
        <dbReference type="ARBA" id="ARBA00008729"/>
    </source>
</evidence>
<dbReference type="Pfam" id="PF10376">
    <property type="entry name" value="Mei5"/>
    <property type="match status" value="1"/>
</dbReference>
<dbReference type="GO" id="GO:0006281">
    <property type="term" value="P:DNA repair"/>
    <property type="evidence" value="ECO:0007669"/>
    <property type="project" value="UniProtKB-KW"/>
</dbReference>
<dbReference type="Gene3D" id="6.10.140.1020">
    <property type="match status" value="1"/>
</dbReference>
<dbReference type="FunCoup" id="C5DY84">
    <property type="interactions" value="22"/>
</dbReference>
<evidence type="ECO:0000256" key="3">
    <source>
        <dbReference type="ARBA" id="ARBA00022763"/>
    </source>
</evidence>
<keyword evidence="5" id="KW-0539">Nucleus</keyword>
<dbReference type="Proteomes" id="UP000008536">
    <property type="component" value="Chromosome F"/>
</dbReference>
<comment type="similarity">
    <text evidence="2">Belongs to the SFR1/MEI5 family.</text>
</comment>
<evidence type="ECO:0000313" key="8">
    <source>
        <dbReference type="EMBL" id="CAR28745.1"/>
    </source>
</evidence>
<organism evidence="8 9">
    <name type="scientific">Zygosaccharomyces rouxii (strain ATCC 2623 / CBS 732 / NBRC 1130 / NCYC 568 / NRRL Y-229)</name>
    <dbReference type="NCBI Taxonomy" id="559307"/>
    <lineage>
        <taxon>Eukaryota</taxon>
        <taxon>Fungi</taxon>
        <taxon>Dikarya</taxon>
        <taxon>Ascomycota</taxon>
        <taxon>Saccharomycotina</taxon>
        <taxon>Saccharomycetes</taxon>
        <taxon>Saccharomycetales</taxon>
        <taxon>Saccharomycetaceae</taxon>
        <taxon>Zygosaccharomyces</taxon>
    </lineage>
</organism>
<dbReference type="AlphaFoldDB" id="C5DY84"/>
<feature type="coiled-coil region" evidence="6">
    <location>
        <begin position="66"/>
        <end position="96"/>
    </location>
</feature>
<dbReference type="InParanoid" id="C5DY84"/>
<accession>C5DY84</accession>
<protein>
    <submittedName>
        <fullName evidence="8">ZYRO0F11044p</fullName>
    </submittedName>
</protein>
<keyword evidence="6" id="KW-0175">Coiled coil</keyword>
<dbReference type="HOGENOM" id="CLU_084833_0_0_1"/>
<dbReference type="STRING" id="559307.C5DY84"/>
<dbReference type="InterPro" id="IPR018468">
    <property type="entry name" value="SFR1/Mei5"/>
</dbReference>
<dbReference type="KEGG" id="zro:ZYRO0F11044g"/>
<evidence type="ECO:0000256" key="6">
    <source>
        <dbReference type="SAM" id="Coils"/>
    </source>
</evidence>
<keyword evidence="3" id="KW-0227">DNA damage</keyword>
<evidence type="ECO:0000256" key="1">
    <source>
        <dbReference type="ARBA" id="ARBA00004123"/>
    </source>
</evidence>
<sequence>MDSNTPSNSSPNYTPIARKKNVFRPPVRNPQQVLSTPNTLVKTSVDKVDKGSIEDRRLAYELKLLNNEFTRQINSYKIENNQLNQSIKVLKNYEKEEKVMRLIEKWRSISQAGMSYMLNSTMLKITKIGGYEELKRKEMEAEKRKIEYQVDDNLQDEMDNVLESEEFQMLPEEDQEEYKNRMQDKIEEMEIWKEKALTKLEEQVKLSANQEMTMQELAQRLKINYQFVFPE</sequence>
<evidence type="ECO:0000313" key="9">
    <source>
        <dbReference type="Proteomes" id="UP000008536"/>
    </source>
</evidence>
<evidence type="ECO:0000256" key="5">
    <source>
        <dbReference type="ARBA" id="ARBA00023242"/>
    </source>
</evidence>
<keyword evidence="4" id="KW-0234">DNA repair</keyword>
<comment type="subcellular location">
    <subcellularLocation>
        <location evidence="1">Nucleus</location>
    </subcellularLocation>
</comment>
<keyword evidence="9" id="KW-1185">Reference proteome</keyword>
<feature type="compositionally biased region" description="Low complexity" evidence="7">
    <location>
        <begin position="1"/>
        <end position="15"/>
    </location>
</feature>
<feature type="region of interest" description="Disordered" evidence="7">
    <location>
        <begin position="1"/>
        <end position="33"/>
    </location>
</feature>
<name>C5DY84_ZYGRC</name>
<dbReference type="GO" id="GO:0005634">
    <property type="term" value="C:nucleus"/>
    <property type="evidence" value="ECO:0007669"/>
    <property type="project" value="UniProtKB-SubCell"/>
</dbReference>
<evidence type="ECO:0000256" key="4">
    <source>
        <dbReference type="ARBA" id="ARBA00023204"/>
    </source>
</evidence>
<reference evidence="8 9" key="1">
    <citation type="journal article" date="2009" name="Genome Res.">
        <title>Comparative genomics of protoploid Saccharomycetaceae.</title>
        <authorList>
            <consortium name="The Genolevures Consortium"/>
            <person name="Souciet J.-L."/>
            <person name="Dujon B."/>
            <person name="Gaillardin C."/>
            <person name="Johnston M."/>
            <person name="Baret P.V."/>
            <person name="Cliften P."/>
            <person name="Sherman D.J."/>
            <person name="Weissenbach J."/>
            <person name="Westhof E."/>
            <person name="Wincker P."/>
            <person name="Jubin C."/>
            <person name="Poulain J."/>
            <person name="Barbe V."/>
            <person name="Segurens B."/>
            <person name="Artiguenave F."/>
            <person name="Anthouard V."/>
            <person name="Vacherie B."/>
            <person name="Val M.-E."/>
            <person name="Fulton R.S."/>
            <person name="Minx P."/>
            <person name="Wilson R."/>
            <person name="Durrens P."/>
            <person name="Jean G."/>
            <person name="Marck C."/>
            <person name="Martin T."/>
            <person name="Nikolski M."/>
            <person name="Rolland T."/>
            <person name="Seret M.-L."/>
            <person name="Casaregola S."/>
            <person name="Despons L."/>
            <person name="Fairhead C."/>
            <person name="Fischer G."/>
            <person name="Lafontaine I."/>
            <person name="Leh V."/>
            <person name="Lemaire M."/>
            <person name="de Montigny J."/>
            <person name="Neuveglise C."/>
            <person name="Thierry A."/>
            <person name="Blanc-Lenfle I."/>
            <person name="Bleykasten C."/>
            <person name="Diffels J."/>
            <person name="Fritsch E."/>
            <person name="Frangeul L."/>
            <person name="Goeffon A."/>
            <person name="Jauniaux N."/>
            <person name="Kachouri-Lafond R."/>
            <person name="Payen C."/>
            <person name="Potier S."/>
            <person name="Pribylova L."/>
            <person name="Ozanne C."/>
            <person name="Richard G.-F."/>
            <person name="Sacerdot C."/>
            <person name="Straub M.-L."/>
            <person name="Talla E."/>
        </authorList>
    </citation>
    <scope>NUCLEOTIDE SEQUENCE [LARGE SCALE GENOMIC DNA]</scope>
    <source>
        <strain evidence="8 9">ATCC 2623 / CBS 732 / BCRC 21506 / NBRC 1130 / NCYC 568 / NRRL Y-229</strain>
    </source>
</reference>
<gene>
    <name evidence="8" type="ordered locus">ZYRO0F11044g</name>
</gene>
<proteinExistence type="inferred from homology"/>
<evidence type="ECO:0000256" key="7">
    <source>
        <dbReference type="SAM" id="MobiDB-lite"/>
    </source>
</evidence>
<dbReference type="EMBL" id="CU928178">
    <property type="protein sequence ID" value="CAR28745.1"/>
    <property type="molecule type" value="Genomic_DNA"/>
</dbReference>